<proteinExistence type="predicted"/>
<dbReference type="AlphaFoldDB" id="A0A8X7VMW5"/>
<evidence type="ECO:0000259" key="1">
    <source>
        <dbReference type="Pfam" id="PF13966"/>
    </source>
</evidence>
<protein>
    <recommendedName>
        <fullName evidence="1">Reverse transcriptase zinc-binding domain-containing protein</fullName>
    </recommendedName>
</protein>
<comment type="caution">
    <text evidence="2">The sequence shown here is derived from an EMBL/GenBank/DDBJ whole genome shotgun (WGS) entry which is preliminary data.</text>
</comment>
<name>A0A8X7VMW5_BRACI</name>
<dbReference type="EMBL" id="JAAMPC010000004">
    <property type="protein sequence ID" value="KAG2314763.1"/>
    <property type="molecule type" value="Genomic_DNA"/>
</dbReference>
<dbReference type="Proteomes" id="UP000886595">
    <property type="component" value="Unassembled WGS sequence"/>
</dbReference>
<dbReference type="InterPro" id="IPR026960">
    <property type="entry name" value="RVT-Znf"/>
</dbReference>
<evidence type="ECO:0000313" key="2">
    <source>
        <dbReference type="EMBL" id="KAG2314763.1"/>
    </source>
</evidence>
<evidence type="ECO:0000313" key="3">
    <source>
        <dbReference type="Proteomes" id="UP000886595"/>
    </source>
</evidence>
<dbReference type="Pfam" id="PF13966">
    <property type="entry name" value="zf-RVT"/>
    <property type="match status" value="1"/>
</dbReference>
<gene>
    <name evidence="2" type="ORF">Bca52824_017885</name>
</gene>
<organism evidence="2 3">
    <name type="scientific">Brassica carinata</name>
    <name type="common">Ethiopian mustard</name>
    <name type="synonym">Abyssinian cabbage</name>
    <dbReference type="NCBI Taxonomy" id="52824"/>
    <lineage>
        <taxon>Eukaryota</taxon>
        <taxon>Viridiplantae</taxon>
        <taxon>Streptophyta</taxon>
        <taxon>Embryophyta</taxon>
        <taxon>Tracheophyta</taxon>
        <taxon>Spermatophyta</taxon>
        <taxon>Magnoliopsida</taxon>
        <taxon>eudicotyledons</taxon>
        <taxon>Gunneridae</taxon>
        <taxon>Pentapetalae</taxon>
        <taxon>rosids</taxon>
        <taxon>malvids</taxon>
        <taxon>Brassicales</taxon>
        <taxon>Brassicaceae</taxon>
        <taxon>Brassiceae</taxon>
        <taxon>Brassica</taxon>
    </lineage>
</organism>
<sequence>MPGPAGSESDHWQWNLLCGNGREWNEGLLEQLFTDDTCGQIKAIHPAGRNCADSYSWEYTKTGHYTVKSVYWVQINVIGVEKESQEVLQPSLDGLYQQVWRLNTSPKIHYFLWRCLSNALPVAENMVHRHITKDKRCSRCDAAEESINHVLFQCPYARLVWAVAQVHIPPSGLWADSFFSNLQWVLNQKKRVPKETN</sequence>
<keyword evidence="3" id="KW-1185">Reference proteome</keyword>
<feature type="domain" description="Reverse transcriptase zinc-binding" evidence="1">
    <location>
        <begin position="94"/>
        <end position="161"/>
    </location>
</feature>
<dbReference type="OrthoDB" id="1110547at2759"/>
<reference evidence="2 3" key="1">
    <citation type="submission" date="2020-02" db="EMBL/GenBank/DDBJ databases">
        <authorList>
            <person name="Ma Q."/>
            <person name="Huang Y."/>
            <person name="Song X."/>
            <person name="Pei D."/>
        </authorList>
    </citation>
    <scope>NUCLEOTIDE SEQUENCE [LARGE SCALE GENOMIC DNA]</scope>
    <source>
        <strain evidence="2">Sxm20200214</strain>
        <tissue evidence="2">Leaf</tissue>
    </source>
</reference>
<accession>A0A8X7VMW5</accession>